<keyword evidence="2" id="KW-1185">Reference proteome</keyword>
<proteinExistence type="predicted"/>
<dbReference type="EMBL" id="ADVG01000001">
    <property type="protein sequence ID" value="EFH89449.1"/>
    <property type="molecule type" value="Genomic_DNA"/>
</dbReference>
<comment type="caution">
    <text evidence="1">The sequence shown here is derived from an EMBL/GenBank/DDBJ whole genome shotgun (WGS) entry which is preliminary data.</text>
</comment>
<sequence length="168" mass="19297">MPCGTFSSAPSRTTHARFRSTWLSSSSFPPVQPMHITCASPWKAVYLDRFALHVAFPRSLVRHDSHDYYRSSVANFLSKGRRSRVSSRWYVLATDVGHPLISLLDLIGHRPQRRGCIRRETNLLHTVASISDVVSTGKRRPDWRLDFKQYSLTHIVRVLQRISLHVFG</sequence>
<reference evidence="1 2" key="1">
    <citation type="journal article" date="2011" name="Stand. Genomic Sci.">
        <title>Non-contiguous finished genome sequence and contextual data of the filamentous soil bacterium Ktedonobacter racemifer type strain (SOSP1-21).</title>
        <authorList>
            <person name="Chang Y.J."/>
            <person name="Land M."/>
            <person name="Hauser L."/>
            <person name="Chertkov O."/>
            <person name="Del Rio T.G."/>
            <person name="Nolan M."/>
            <person name="Copeland A."/>
            <person name="Tice H."/>
            <person name="Cheng J.F."/>
            <person name="Lucas S."/>
            <person name="Han C."/>
            <person name="Goodwin L."/>
            <person name="Pitluck S."/>
            <person name="Ivanova N."/>
            <person name="Ovchinikova G."/>
            <person name="Pati A."/>
            <person name="Chen A."/>
            <person name="Palaniappan K."/>
            <person name="Mavromatis K."/>
            <person name="Liolios K."/>
            <person name="Brettin T."/>
            <person name="Fiebig A."/>
            <person name="Rohde M."/>
            <person name="Abt B."/>
            <person name="Goker M."/>
            <person name="Detter J.C."/>
            <person name="Woyke T."/>
            <person name="Bristow J."/>
            <person name="Eisen J.A."/>
            <person name="Markowitz V."/>
            <person name="Hugenholtz P."/>
            <person name="Kyrpides N.C."/>
            <person name="Klenk H.P."/>
            <person name="Lapidus A."/>
        </authorList>
    </citation>
    <scope>NUCLEOTIDE SEQUENCE [LARGE SCALE GENOMIC DNA]</scope>
    <source>
        <strain evidence="2">DSM 44963</strain>
    </source>
</reference>
<gene>
    <name evidence="1" type="ORF">Krac_11007</name>
</gene>
<name>D6TJ42_KTERA</name>
<protein>
    <submittedName>
        <fullName evidence="1">Uncharacterized protein</fullName>
    </submittedName>
</protein>
<organism evidence="1 2">
    <name type="scientific">Ktedonobacter racemifer DSM 44963</name>
    <dbReference type="NCBI Taxonomy" id="485913"/>
    <lineage>
        <taxon>Bacteria</taxon>
        <taxon>Bacillati</taxon>
        <taxon>Chloroflexota</taxon>
        <taxon>Ktedonobacteria</taxon>
        <taxon>Ktedonobacterales</taxon>
        <taxon>Ktedonobacteraceae</taxon>
        <taxon>Ktedonobacter</taxon>
    </lineage>
</organism>
<dbReference type="Proteomes" id="UP000004508">
    <property type="component" value="Unassembled WGS sequence"/>
</dbReference>
<dbReference type="InParanoid" id="D6TJ42"/>
<evidence type="ECO:0000313" key="2">
    <source>
        <dbReference type="Proteomes" id="UP000004508"/>
    </source>
</evidence>
<evidence type="ECO:0000313" key="1">
    <source>
        <dbReference type="EMBL" id="EFH89449.1"/>
    </source>
</evidence>
<accession>D6TJ42</accession>
<dbReference type="AlphaFoldDB" id="D6TJ42"/>